<dbReference type="Proteomes" id="UP000315677">
    <property type="component" value="Unassembled WGS sequence"/>
</dbReference>
<evidence type="ECO:0000259" key="2">
    <source>
        <dbReference type="Pfam" id="PF03372"/>
    </source>
</evidence>
<dbReference type="Gene3D" id="3.60.10.10">
    <property type="entry name" value="Endonuclease/exonuclease/phosphatase"/>
    <property type="match status" value="1"/>
</dbReference>
<evidence type="ECO:0000313" key="4">
    <source>
        <dbReference type="Proteomes" id="UP000315677"/>
    </source>
</evidence>
<name>A0A543DWF5_9PSEU</name>
<keyword evidence="4" id="KW-1185">Reference proteome</keyword>
<dbReference type="InterPro" id="IPR036691">
    <property type="entry name" value="Endo/exonu/phosph_ase_sf"/>
</dbReference>
<dbReference type="Pfam" id="PF03372">
    <property type="entry name" value="Exo_endo_phos"/>
    <property type="match status" value="1"/>
</dbReference>
<feature type="domain" description="Endonuclease/exonuclease/phosphatase" evidence="2">
    <location>
        <begin position="142"/>
        <end position="350"/>
    </location>
</feature>
<keyword evidence="3" id="KW-0269">Exonuclease</keyword>
<keyword evidence="3" id="KW-0255">Endonuclease</keyword>
<dbReference type="SUPFAM" id="SSF56219">
    <property type="entry name" value="DNase I-like"/>
    <property type="match status" value="1"/>
</dbReference>
<dbReference type="GO" id="GO:0004519">
    <property type="term" value="F:endonuclease activity"/>
    <property type="evidence" value="ECO:0007669"/>
    <property type="project" value="UniProtKB-KW"/>
</dbReference>
<dbReference type="InterPro" id="IPR005135">
    <property type="entry name" value="Endo/exonuclease/phosphatase"/>
</dbReference>
<keyword evidence="1" id="KW-1133">Transmembrane helix</keyword>
<dbReference type="AlphaFoldDB" id="A0A543DWF5"/>
<feature type="transmembrane region" description="Helical" evidence="1">
    <location>
        <begin position="104"/>
        <end position="123"/>
    </location>
</feature>
<keyword evidence="3" id="KW-0378">Hydrolase</keyword>
<dbReference type="EMBL" id="VFPA01000001">
    <property type="protein sequence ID" value="TQM13645.1"/>
    <property type="molecule type" value="Genomic_DNA"/>
</dbReference>
<keyword evidence="1" id="KW-0472">Membrane</keyword>
<organism evidence="3 4">
    <name type="scientific">Pseudonocardia kunmingensis</name>
    <dbReference type="NCBI Taxonomy" id="630975"/>
    <lineage>
        <taxon>Bacteria</taxon>
        <taxon>Bacillati</taxon>
        <taxon>Actinomycetota</taxon>
        <taxon>Actinomycetes</taxon>
        <taxon>Pseudonocardiales</taxon>
        <taxon>Pseudonocardiaceae</taxon>
        <taxon>Pseudonocardia</taxon>
    </lineage>
</organism>
<protein>
    <submittedName>
        <fullName evidence="3">Endonuclease/exonuclease/phosphatase (EEP) superfamily protein YafD</fullName>
    </submittedName>
</protein>
<keyword evidence="1" id="KW-0812">Transmembrane</keyword>
<proteinExistence type="predicted"/>
<dbReference type="GO" id="GO:0004527">
    <property type="term" value="F:exonuclease activity"/>
    <property type="evidence" value="ECO:0007669"/>
    <property type="project" value="UniProtKB-KW"/>
</dbReference>
<accession>A0A543DWF5</accession>
<comment type="caution">
    <text evidence="3">The sequence shown here is derived from an EMBL/GenBank/DDBJ whole genome shotgun (WGS) entry which is preliminary data.</text>
</comment>
<evidence type="ECO:0000256" key="1">
    <source>
        <dbReference type="SAM" id="Phobius"/>
    </source>
</evidence>
<feature type="transmembrane region" description="Helical" evidence="1">
    <location>
        <begin position="45"/>
        <end position="67"/>
    </location>
</feature>
<feature type="transmembrane region" description="Helical" evidence="1">
    <location>
        <begin position="79"/>
        <end position="97"/>
    </location>
</feature>
<keyword evidence="3" id="KW-0540">Nuclease</keyword>
<reference evidence="3 4" key="1">
    <citation type="submission" date="2019-06" db="EMBL/GenBank/DDBJ databases">
        <title>Sequencing the genomes of 1000 actinobacteria strains.</title>
        <authorList>
            <person name="Klenk H.-P."/>
        </authorList>
    </citation>
    <scope>NUCLEOTIDE SEQUENCE [LARGE SCALE GENOMIC DNA]</scope>
    <source>
        <strain evidence="3 4">DSM 45301</strain>
    </source>
</reference>
<evidence type="ECO:0000313" key="3">
    <source>
        <dbReference type="EMBL" id="TQM13645.1"/>
    </source>
</evidence>
<sequence length="362" mass="38677">MIFPSPEPQEVIATLVGVSALPETGLRHPAAPPRPRPPLRHRTRFRLVASGGVVGVALLTLPDLLRIDRITPFAQAVSFRPYALVGVAALVLVLAGLSWRFRQLILPAAALLVVLAVGAAMTFPRTQAEPVPSGGRPLTVLAFNVLDGAADVTALAELIRVERPDLAALIEVGPWYRDRLAPLVEPLGYRMVTATGTDSDGVTDVFGVTALVAEHLGEVTSHVDASTPFPIVEIEAAGLAATRFVAFHAVAPRRGDVRQWSADLRTLERYCAGGAPAIVAGDFNATLDHSVLRDATSGCSDAAAQRGRALWPTWPAWMPGWFGPQIDHVFATTPIAAEDFTVHEIAGSDHRAVLTRLRLPEQ</sequence>
<gene>
    <name evidence="3" type="ORF">FB558_0398</name>
</gene>